<dbReference type="EMBL" id="FUEG01000034">
    <property type="protein sequence ID" value="SJL16384.1"/>
    <property type="molecule type" value="Genomic_DNA"/>
</dbReference>
<protein>
    <submittedName>
        <fullName evidence="1">Uncharacterized protein</fullName>
    </submittedName>
</protein>
<organism evidence="1 2">
    <name type="scientific">Armillaria ostoyae</name>
    <name type="common">Armillaria root rot fungus</name>
    <dbReference type="NCBI Taxonomy" id="47428"/>
    <lineage>
        <taxon>Eukaryota</taxon>
        <taxon>Fungi</taxon>
        <taxon>Dikarya</taxon>
        <taxon>Basidiomycota</taxon>
        <taxon>Agaricomycotina</taxon>
        <taxon>Agaricomycetes</taxon>
        <taxon>Agaricomycetidae</taxon>
        <taxon>Agaricales</taxon>
        <taxon>Marasmiineae</taxon>
        <taxon>Physalacriaceae</taxon>
        <taxon>Armillaria</taxon>
    </lineage>
</organism>
<reference evidence="2" key="1">
    <citation type="journal article" date="2017" name="Nat. Ecol. Evol.">
        <title>Genome expansion and lineage-specific genetic innovations in the forest pathogenic fungi Armillaria.</title>
        <authorList>
            <person name="Sipos G."/>
            <person name="Prasanna A.N."/>
            <person name="Walter M.C."/>
            <person name="O'Connor E."/>
            <person name="Balint B."/>
            <person name="Krizsan K."/>
            <person name="Kiss B."/>
            <person name="Hess J."/>
            <person name="Varga T."/>
            <person name="Slot J."/>
            <person name="Riley R."/>
            <person name="Boka B."/>
            <person name="Rigling D."/>
            <person name="Barry K."/>
            <person name="Lee J."/>
            <person name="Mihaltcheva S."/>
            <person name="LaButti K."/>
            <person name="Lipzen A."/>
            <person name="Waldron R."/>
            <person name="Moloney N.M."/>
            <person name="Sperisen C."/>
            <person name="Kredics L."/>
            <person name="Vagvoelgyi C."/>
            <person name="Patrignani A."/>
            <person name="Fitzpatrick D."/>
            <person name="Nagy I."/>
            <person name="Doyle S."/>
            <person name="Anderson J.B."/>
            <person name="Grigoriev I.V."/>
            <person name="Gueldener U."/>
            <person name="Muensterkoetter M."/>
            <person name="Nagy L.G."/>
        </authorList>
    </citation>
    <scope>NUCLEOTIDE SEQUENCE [LARGE SCALE GENOMIC DNA]</scope>
    <source>
        <strain evidence="2">C18/9</strain>
    </source>
</reference>
<dbReference type="AlphaFoldDB" id="A0A284S5V4"/>
<evidence type="ECO:0000313" key="1">
    <source>
        <dbReference type="EMBL" id="SJL16384.1"/>
    </source>
</evidence>
<accession>A0A284S5V4</accession>
<name>A0A284S5V4_ARMOS</name>
<proteinExistence type="predicted"/>
<dbReference type="Proteomes" id="UP000219338">
    <property type="component" value="Unassembled WGS sequence"/>
</dbReference>
<keyword evidence="2" id="KW-1185">Reference proteome</keyword>
<evidence type="ECO:0000313" key="2">
    <source>
        <dbReference type="Proteomes" id="UP000219338"/>
    </source>
</evidence>
<sequence length="553" mass="63267">MHSIYHSSELRNGYGCTHGEETVQNTTTRQRMQRWICTEVDGRLQNPPFPFASSLARFDVKLTGRLVWLVQHGIFGSTLHPSLCDWIYTEEDDLTVVSGGLGVPNVQRHSSMHLRRSHDILAAYCQCSFLGPRQYTFVWEYMNIRLYLNDGGRWNWECVIFIPHREGRPALETHQLTRRQRLSSVTRTSQRDGIAKVAAEGRTPYVRGMPGLASVWDASSQTMMTSLVLQYYQVGEADFVLKAHVFIYYVYSNGRSQQVMSFLQDPTILSTRMSNNRSLSSSTTTPLCGVESDDGDGYICARKVSGVLTVLKDATDGYQIPHGSPPQMYDHILPLLNCSRSVCEGGRSIRLIWLSSSARPPVPSTKPSGELIKVLVLVLVRKWKERWVCRRVDGWRYGQIGVDGRLERKFRIDAWSYGRLQHTPPRRKMDVRVQVDGYRLGELKLAVWIQYAPFPFTADCRGRDDLIFGVCPRFMTHLDRGHRVENQNQRRRAKDRVFIFGAHAERRVCGGILTCTVKLTNRRYDYNIYSSHPSAGRDSPLTMRLGFRESALD</sequence>
<gene>
    <name evidence="1" type="ORF">ARMOST_19908</name>
</gene>